<sequence length="64" mass="7416">MMKLRCMLCGKLIEEELVCNEPVDEFDDEYDDDLPKKKPLQVCLMCQAKLKREADGAQKIPKPM</sequence>
<organism evidence="1">
    <name type="scientific">anaerobic digester metagenome</name>
    <dbReference type="NCBI Taxonomy" id="1263854"/>
    <lineage>
        <taxon>unclassified sequences</taxon>
        <taxon>metagenomes</taxon>
        <taxon>ecological metagenomes</taxon>
    </lineage>
</organism>
<gene>
    <name evidence="1" type="ORF">SCFA_3570003</name>
</gene>
<accession>A0A485M4G8</accession>
<reference evidence="1" key="1">
    <citation type="submission" date="2019-03" db="EMBL/GenBank/DDBJ databases">
        <authorList>
            <person name="Hao L."/>
        </authorList>
    </citation>
    <scope>NUCLEOTIDE SEQUENCE</scope>
</reference>
<protein>
    <submittedName>
        <fullName evidence="1">Uncharacterized protein</fullName>
    </submittedName>
</protein>
<dbReference type="EMBL" id="CAADRN010000287">
    <property type="protein sequence ID" value="VFU17174.1"/>
    <property type="molecule type" value="Genomic_DNA"/>
</dbReference>
<evidence type="ECO:0000313" key="1">
    <source>
        <dbReference type="EMBL" id="VFU17174.1"/>
    </source>
</evidence>
<dbReference type="AlphaFoldDB" id="A0A485M4G8"/>
<name>A0A485M4G8_9ZZZZ</name>
<proteinExistence type="predicted"/>